<comment type="function">
    <text evidence="14">Member of a two-component regulatory system.</text>
</comment>
<dbReference type="InterPro" id="IPR036890">
    <property type="entry name" value="HATPase_C_sf"/>
</dbReference>
<keyword evidence="8 14" id="KW-0547">Nucleotide-binding</keyword>
<dbReference type="SUPFAM" id="SSF47384">
    <property type="entry name" value="Homodimeric domain of signal transducing histidine kinase"/>
    <property type="match status" value="1"/>
</dbReference>
<feature type="transmembrane region" description="Helical" evidence="14">
    <location>
        <begin position="140"/>
        <end position="163"/>
    </location>
</feature>
<dbReference type="EMBL" id="SSFD01000081">
    <property type="protein sequence ID" value="TXH87802.1"/>
    <property type="molecule type" value="Genomic_DNA"/>
</dbReference>
<keyword evidence="3 14" id="KW-1003">Cell membrane</keyword>
<dbReference type="NCBIfam" id="TIGR01386">
    <property type="entry name" value="cztS_silS_copS"/>
    <property type="match status" value="1"/>
</dbReference>
<dbReference type="AlphaFoldDB" id="A0A5C7SWQ7"/>
<dbReference type="InterPro" id="IPR005467">
    <property type="entry name" value="His_kinase_dom"/>
</dbReference>
<dbReference type="Gene3D" id="1.10.287.130">
    <property type="match status" value="1"/>
</dbReference>
<evidence type="ECO:0000256" key="3">
    <source>
        <dbReference type="ARBA" id="ARBA00022475"/>
    </source>
</evidence>
<protein>
    <recommendedName>
        <fullName evidence="14">Sensor protein</fullName>
        <ecNumber evidence="14">2.7.13.3</ecNumber>
    </recommendedName>
</protein>
<dbReference type="InterPro" id="IPR006290">
    <property type="entry name" value="CztS_silS_copS"/>
</dbReference>
<evidence type="ECO:0000256" key="11">
    <source>
        <dbReference type="ARBA" id="ARBA00022989"/>
    </source>
</evidence>
<evidence type="ECO:0000256" key="5">
    <source>
        <dbReference type="ARBA" id="ARBA00022553"/>
    </source>
</evidence>
<evidence type="ECO:0000256" key="2">
    <source>
        <dbReference type="ARBA" id="ARBA00004533"/>
    </source>
</evidence>
<evidence type="ECO:0000313" key="17">
    <source>
        <dbReference type="EMBL" id="TXH87802.1"/>
    </source>
</evidence>
<proteinExistence type="predicted"/>
<keyword evidence="6 14" id="KW-0808">Transferase</keyword>
<keyword evidence="11 14" id="KW-1133">Transmembrane helix</keyword>
<evidence type="ECO:0000256" key="6">
    <source>
        <dbReference type="ARBA" id="ARBA00022679"/>
    </source>
</evidence>
<dbReference type="SMART" id="SM00387">
    <property type="entry name" value="HATPase_c"/>
    <property type="match status" value="1"/>
</dbReference>
<evidence type="ECO:0000259" key="15">
    <source>
        <dbReference type="PROSITE" id="PS50109"/>
    </source>
</evidence>
<comment type="subcellular location">
    <subcellularLocation>
        <location evidence="2 14">Cell inner membrane</location>
    </subcellularLocation>
</comment>
<name>A0A5C7SWQ7_THASP</name>
<keyword evidence="5" id="KW-0597">Phosphoprotein</keyword>
<feature type="domain" description="HAMP" evidence="16">
    <location>
        <begin position="164"/>
        <end position="217"/>
    </location>
</feature>
<dbReference type="InterPro" id="IPR004358">
    <property type="entry name" value="Sig_transdc_His_kin-like_C"/>
</dbReference>
<evidence type="ECO:0000313" key="18">
    <source>
        <dbReference type="Proteomes" id="UP000321192"/>
    </source>
</evidence>
<dbReference type="PRINTS" id="PR00344">
    <property type="entry name" value="BCTRLSENSOR"/>
</dbReference>
<dbReference type="Pfam" id="PF00512">
    <property type="entry name" value="HisKA"/>
    <property type="match status" value="1"/>
</dbReference>
<dbReference type="SUPFAM" id="SSF55874">
    <property type="entry name" value="ATPase domain of HSP90 chaperone/DNA topoisomerase II/histidine kinase"/>
    <property type="match status" value="1"/>
</dbReference>
<dbReference type="InterPro" id="IPR036097">
    <property type="entry name" value="HisK_dim/P_sf"/>
</dbReference>
<feature type="domain" description="Histidine kinase" evidence="15">
    <location>
        <begin position="225"/>
        <end position="438"/>
    </location>
</feature>
<evidence type="ECO:0000259" key="16">
    <source>
        <dbReference type="PROSITE" id="PS50885"/>
    </source>
</evidence>
<keyword evidence="9 14" id="KW-0418">Kinase</keyword>
<keyword evidence="4 14" id="KW-0997">Cell inner membrane</keyword>
<comment type="catalytic activity">
    <reaction evidence="1 14">
        <text>ATP + protein L-histidine = ADP + protein N-phospho-L-histidine.</text>
        <dbReference type="EC" id="2.7.13.3"/>
    </reaction>
</comment>
<dbReference type="InterPro" id="IPR003660">
    <property type="entry name" value="HAMP_dom"/>
</dbReference>
<dbReference type="PANTHER" id="PTHR45436:SF9">
    <property type="entry name" value="SENSOR PROTEIN"/>
    <property type="match status" value="1"/>
</dbReference>
<comment type="caution">
    <text evidence="17">The sequence shown here is derived from an EMBL/GenBank/DDBJ whole genome shotgun (WGS) entry which is preliminary data.</text>
</comment>
<gene>
    <name evidence="17" type="ORF">E6Q80_05895</name>
</gene>
<evidence type="ECO:0000256" key="10">
    <source>
        <dbReference type="ARBA" id="ARBA00022840"/>
    </source>
</evidence>
<keyword evidence="7 14" id="KW-0812">Transmembrane</keyword>
<evidence type="ECO:0000256" key="1">
    <source>
        <dbReference type="ARBA" id="ARBA00000085"/>
    </source>
</evidence>
<dbReference type="GO" id="GO:0000155">
    <property type="term" value="F:phosphorelay sensor kinase activity"/>
    <property type="evidence" value="ECO:0007669"/>
    <property type="project" value="InterPro"/>
</dbReference>
<dbReference type="SMART" id="SM00388">
    <property type="entry name" value="HisKA"/>
    <property type="match status" value="1"/>
</dbReference>
<dbReference type="Pfam" id="PF02518">
    <property type="entry name" value="HATPase_c"/>
    <property type="match status" value="1"/>
</dbReference>
<dbReference type="CDD" id="cd00082">
    <property type="entry name" value="HisKA"/>
    <property type="match status" value="1"/>
</dbReference>
<sequence>MTSSLGLRLSWWLAVQSLVGLLIVSTIVYVVSSSSQDKRQVESLQQKQAIVNHLLGEVDAANDLAVLRHKLDDFFLGHADLRVRLQGPANEVFYENSFPTASSRPTRSIAYEAPVRINNVPVRVLLELDTTDDRIALTQLAWTLGVSALLGSALISAGGFVLVRAGLSPVRGLVRQTELLGASTMGQRLDGSQQPRELQPLVHRFNGLLDRLQGAYDQLEGFNANVAHELCTPLATLITSTEVVLRRPHAADAHRDVLESNLEELQRLTGIVNDMLFLSRADRGAKARSEQIESLASLSAEVVDYHSAAAEEAGVCFSIAGDARLRCDPGLVRRALSNLLANATRYAERGSDIVVEISSSFDRIELGVSNRGQTIPSEHQSRLFDRFYRADPSRSDAVQHHGLGLAIVAAIARMHDGKAFVTSQQGVTRVGLRLPERGESTVAGSEAH</sequence>
<evidence type="ECO:0000256" key="9">
    <source>
        <dbReference type="ARBA" id="ARBA00022777"/>
    </source>
</evidence>
<evidence type="ECO:0000256" key="7">
    <source>
        <dbReference type="ARBA" id="ARBA00022692"/>
    </source>
</evidence>
<evidence type="ECO:0000256" key="14">
    <source>
        <dbReference type="RuleBase" id="RU364088"/>
    </source>
</evidence>
<dbReference type="InterPro" id="IPR003661">
    <property type="entry name" value="HisK_dim/P_dom"/>
</dbReference>
<dbReference type="EC" id="2.7.13.3" evidence="14"/>
<keyword evidence="13 14" id="KW-0472">Membrane</keyword>
<accession>A0A5C7SWQ7</accession>
<dbReference type="InterPro" id="IPR003594">
    <property type="entry name" value="HATPase_dom"/>
</dbReference>
<dbReference type="Gene3D" id="3.30.565.10">
    <property type="entry name" value="Histidine kinase-like ATPase, C-terminal domain"/>
    <property type="match status" value="1"/>
</dbReference>
<dbReference type="GO" id="GO:0005886">
    <property type="term" value="C:plasma membrane"/>
    <property type="evidence" value="ECO:0007669"/>
    <property type="project" value="UniProtKB-SubCell"/>
</dbReference>
<dbReference type="GO" id="GO:0005524">
    <property type="term" value="F:ATP binding"/>
    <property type="evidence" value="ECO:0007669"/>
    <property type="project" value="UniProtKB-KW"/>
</dbReference>
<dbReference type="InterPro" id="IPR050428">
    <property type="entry name" value="TCS_sensor_his_kinase"/>
</dbReference>
<evidence type="ECO:0000256" key="4">
    <source>
        <dbReference type="ARBA" id="ARBA00022519"/>
    </source>
</evidence>
<keyword evidence="10 14" id="KW-0067">ATP-binding</keyword>
<dbReference type="Proteomes" id="UP000321192">
    <property type="component" value="Unassembled WGS sequence"/>
</dbReference>
<reference evidence="17 18" key="1">
    <citation type="submission" date="2018-09" db="EMBL/GenBank/DDBJ databases">
        <title>Metagenome Assembled Genomes from an Advanced Water Purification Facility.</title>
        <authorList>
            <person name="Stamps B.W."/>
            <person name="Spear J.R."/>
        </authorList>
    </citation>
    <scope>NUCLEOTIDE SEQUENCE [LARGE SCALE GENOMIC DNA]</scope>
    <source>
        <strain evidence="17">Bin_27_1</strain>
    </source>
</reference>
<evidence type="ECO:0000256" key="8">
    <source>
        <dbReference type="ARBA" id="ARBA00022741"/>
    </source>
</evidence>
<keyword evidence="12 14" id="KW-0902">Two-component regulatory system</keyword>
<feature type="transmembrane region" description="Helical" evidence="14">
    <location>
        <begin position="12"/>
        <end position="31"/>
    </location>
</feature>
<dbReference type="PROSITE" id="PS50109">
    <property type="entry name" value="HIS_KIN"/>
    <property type="match status" value="1"/>
</dbReference>
<organism evidence="17 18">
    <name type="scientific">Thauera aminoaromatica</name>
    <dbReference type="NCBI Taxonomy" id="164330"/>
    <lineage>
        <taxon>Bacteria</taxon>
        <taxon>Pseudomonadati</taxon>
        <taxon>Pseudomonadota</taxon>
        <taxon>Betaproteobacteria</taxon>
        <taxon>Rhodocyclales</taxon>
        <taxon>Zoogloeaceae</taxon>
        <taxon>Thauera</taxon>
    </lineage>
</organism>
<dbReference type="PROSITE" id="PS50885">
    <property type="entry name" value="HAMP"/>
    <property type="match status" value="1"/>
</dbReference>
<evidence type="ECO:0000256" key="13">
    <source>
        <dbReference type="ARBA" id="ARBA00023136"/>
    </source>
</evidence>
<dbReference type="PANTHER" id="PTHR45436">
    <property type="entry name" value="SENSOR HISTIDINE KINASE YKOH"/>
    <property type="match status" value="1"/>
</dbReference>
<evidence type="ECO:0000256" key="12">
    <source>
        <dbReference type="ARBA" id="ARBA00023012"/>
    </source>
</evidence>